<evidence type="ECO:0000313" key="2">
    <source>
        <dbReference type="EMBL" id="SDD78810.1"/>
    </source>
</evidence>
<organism evidence="2 3">
    <name type="scientific">Desulfuromonas thiophila</name>
    <dbReference type="NCBI Taxonomy" id="57664"/>
    <lineage>
        <taxon>Bacteria</taxon>
        <taxon>Pseudomonadati</taxon>
        <taxon>Thermodesulfobacteriota</taxon>
        <taxon>Desulfuromonadia</taxon>
        <taxon>Desulfuromonadales</taxon>
        <taxon>Desulfuromonadaceae</taxon>
        <taxon>Desulfuromonas</taxon>
    </lineage>
</organism>
<feature type="signal peptide" evidence="1">
    <location>
        <begin position="1"/>
        <end position="25"/>
    </location>
</feature>
<reference evidence="3" key="1">
    <citation type="submission" date="2016-10" db="EMBL/GenBank/DDBJ databases">
        <authorList>
            <person name="Varghese N."/>
            <person name="Submissions S."/>
        </authorList>
    </citation>
    <scope>NUCLEOTIDE SEQUENCE [LARGE SCALE GENOMIC DNA]</scope>
    <source>
        <strain evidence="3">DSM 8987</strain>
    </source>
</reference>
<accession>A0A1G6XKY8</accession>
<sequence>MSHSLFATALFGLTLLASGATTAVAEDFYDQEIPPLTAVECAQCHEGVFQTLKADGGGHRQPCRDCHESFHNFSRQLSWAERVPACSDCHGQPHGEDEPMQDCLHCHRNAHAPVASLPLATLEPLCARCHAEPAAELARPSAHSDMACNDCHQQRHGYRPLCTECHAEPHNPFVSSQTCMLCHPVHDVSRLNYGSHVPNTECGGCHGDAVADLSGSHLAHSQLDCTFCHAGEHGMVPACSDCHAQPHSPAMLEGASGCGDCHGNPHNLTPAE</sequence>
<gene>
    <name evidence="2" type="ORF">SAMN05661003_101309</name>
</gene>
<proteinExistence type="predicted"/>
<protein>
    <submittedName>
        <fullName evidence="2">Doubled CXXCH domain-containing protein</fullName>
    </submittedName>
</protein>
<dbReference type="SUPFAM" id="SSF48695">
    <property type="entry name" value="Multiheme cytochromes"/>
    <property type="match status" value="1"/>
</dbReference>
<dbReference type="AlphaFoldDB" id="A0A1G6XKY8"/>
<name>A0A1G6XKY8_9BACT</name>
<feature type="chain" id="PRO_5017289921" evidence="1">
    <location>
        <begin position="26"/>
        <end position="272"/>
    </location>
</feature>
<dbReference type="OrthoDB" id="5405312at2"/>
<keyword evidence="3" id="KW-1185">Reference proteome</keyword>
<dbReference type="Gene3D" id="1.10.1130.10">
    <property type="entry name" value="Flavocytochrome C3, Chain A"/>
    <property type="match status" value="1"/>
</dbReference>
<dbReference type="EMBL" id="FNAQ01000001">
    <property type="protein sequence ID" value="SDD78810.1"/>
    <property type="molecule type" value="Genomic_DNA"/>
</dbReference>
<evidence type="ECO:0000256" key="1">
    <source>
        <dbReference type="SAM" id="SignalP"/>
    </source>
</evidence>
<dbReference type="InterPro" id="IPR036280">
    <property type="entry name" value="Multihaem_cyt_sf"/>
</dbReference>
<keyword evidence="1" id="KW-0732">Signal</keyword>
<dbReference type="STRING" id="57664.SAMN05661003_101309"/>
<dbReference type="RefSeq" id="WP_092075542.1">
    <property type="nucleotide sequence ID" value="NZ_FNAQ01000001.1"/>
</dbReference>
<evidence type="ECO:0000313" key="3">
    <source>
        <dbReference type="Proteomes" id="UP000243205"/>
    </source>
</evidence>
<dbReference type="Proteomes" id="UP000243205">
    <property type="component" value="Unassembled WGS sequence"/>
</dbReference>